<sequence>MPRTETRTRTVEVAPGVHLWSDERGAADDATPLLLIMGAQASGLGWTEELTDALAARHRVIRYDHRDAGRSTWSFDQQPYRITDLADDALAVLDAHGVERAHIVGLSLGGMLAQLLLADHPDRILSATLMGTCALSEKPLVEADGTETAVADLPPIDPRVLEMWARPVEDNGLEAELDRRVEHWRVLSGEELPFHADEMRERERRIIEHSGRYDVSTAHGRADYSGMDRTEELARNTVPTLVTDASAEPVFPPPHPRHIAQVIGNARTVAMPGMGHALPRECLGPLAEAILEHTEAAEAAEAASAAPAAS</sequence>
<dbReference type="EMBL" id="BMUT01000006">
    <property type="protein sequence ID" value="GGX85064.1"/>
    <property type="molecule type" value="Genomic_DNA"/>
</dbReference>
<organism evidence="2 3">
    <name type="scientific">Streptomyces hiroshimensis</name>
    <dbReference type="NCBI Taxonomy" id="66424"/>
    <lineage>
        <taxon>Bacteria</taxon>
        <taxon>Bacillati</taxon>
        <taxon>Actinomycetota</taxon>
        <taxon>Actinomycetes</taxon>
        <taxon>Kitasatosporales</taxon>
        <taxon>Streptomycetaceae</taxon>
        <taxon>Streptomyces</taxon>
    </lineage>
</organism>
<dbReference type="Gene3D" id="3.40.50.1820">
    <property type="entry name" value="alpha/beta hydrolase"/>
    <property type="match status" value="1"/>
</dbReference>
<dbReference type="RefSeq" id="WP_190022456.1">
    <property type="nucleotide sequence ID" value="NZ_BMUT01000006.1"/>
</dbReference>
<proteinExistence type="predicted"/>
<dbReference type="Proteomes" id="UP000659223">
    <property type="component" value="Unassembled WGS sequence"/>
</dbReference>
<accession>A0ABQ2YI15</accession>
<dbReference type="Pfam" id="PF00561">
    <property type="entry name" value="Abhydrolase_1"/>
    <property type="match status" value="1"/>
</dbReference>
<name>A0ABQ2YI15_9ACTN</name>
<evidence type="ECO:0000313" key="2">
    <source>
        <dbReference type="EMBL" id="GGX85064.1"/>
    </source>
</evidence>
<dbReference type="InterPro" id="IPR000073">
    <property type="entry name" value="AB_hydrolase_1"/>
</dbReference>
<evidence type="ECO:0000259" key="1">
    <source>
        <dbReference type="Pfam" id="PF00561"/>
    </source>
</evidence>
<dbReference type="GO" id="GO:0016787">
    <property type="term" value="F:hydrolase activity"/>
    <property type="evidence" value="ECO:0007669"/>
    <property type="project" value="UniProtKB-KW"/>
</dbReference>
<evidence type="ECO:0000313" key="3">
    <source>
        <dbReference type="Proteomes" id="UP000659223"/>
    </source>
</evidence>
<gene>
    <name evidence="2" type="ORF">GCM10010324_33480</name>
</gene>
<keyword evidence="2" id="KW-0378">Hydrolase</keyword>
<dbReference type="PANTHER" id="PTHR43433:SF5">
    <property type="entry name" value="AB HYDROLASE-1 DOMAIN-CONTAINING PROTEIN"/>
    <property type="match status" value="1"/>
</dbReference>
<dbReference type="SUPFAM" id="SSF53474">
    <property type="entry name" value="alpha/beta-Hydrolases"/>
    <property type="match status" value="1"/>
</dbReference>
<keyword evidence="3" id="KW-1185">Reference proteome</keyword>
<dbReference type="InterPro" id="IPR050471">
    <property type="entry name" value="AB_hydrolase"/>
</dbReference>
<comment type="caution">
    <text evidence="2">The sequence shown here is derived from an EMBL/GenBank/DDBJ whole genome shotgun (WGS) entry which is preliminary data.</text>
</comment>
<dbReference type="PANTHER" id="PTHR43433">
    <property type="entry name" value="HYDROLASE, ALPHA/BETA FOLD FAMILY PROTEIN"/>
    <property type="match status" value="1"/>
</dbReference>
<dbReference type="InterPro" id="IPR029058">
    <property type="entry name" value="AB_hydrolase_fold"/>
</dbReference>
<reference evidence="3" key="1">
    <citation type="journal article" date="2019" name="Int. J. Syst. Evol. Microbiol.">
        <title>The Global Catalogue of Microorganisms (GCM) 10K type strain sequencing project: providing services to taxonomists for standard genome sequencing and annotation.</title>
        <authorList>
            <consortium name="The Broad Institute Genomics Platform"/>
            <consortium name="The Broad Institute Genome Sequencing Center for Infectious Disease"/>
            <person name="Wu L."/>
            <person name="Ma J."/>
        </authorList>
    </citation>
    <scope>NUCLEOTIDE SEQUENCE [LARGE SCALE GENOMIC DNA]</scope>
    <source>
        <strain evidence="3">JCM 4586</strain>
    </source>
</reference>
<feature type="domain" description="AB hydrolase-1" evidence="1">
    <location>
        <begin position="32"/>
        <end position="277"/>
    </location>
</feature>
<protein>
    <submittedName>
        <fullName evidence="2">Hydrolase</fullName>
    </submittedName>
</protein>